<dbReference type="PANTHER" id="PTHR11076">
    <property type="entry name" value="DNA REPAIR POLYMERASE UMUC / TRANSFERASE FAMILY MEMBER"/>
    <property type="match status" value="1"/>
</dbReference>
<dbReference type="PANTHER" id="PTHR11076:SF33">
    <property type="entry name" value="DNA POLYMERASE KAPPA"/>
    <property type="match status" value="1"/>
</dbReference>
<dbReference type="GO" id="GO:0003684">
    <property type="term" value="F:damaged DNA binding"/>
    <property type="evidence" value="ECO:0007669"/>
    <property type="project" value="InterPro"/>
</dbReference>
<evidence type="ECO:0000313" key="4">
    <source>
        <dbReference type="Proteomes" id="UP000316253"/>
    </source>
</evidence>
<dbReference type="Pfam" id="PF00817">
    <property type="entry name" value="IMS"/>
    <property type="match status" value="1"/>
</dbReference>
<dbReference type="InterPro" id="IPR017961">
    <property type="entry name" value="DNA_pol_Y-fam_little_finger"/>
</dbReference>
<dbReference type="Gene3D" id="3.40.1170.60">
    <property type="match status" value="1"/>
</dbReference>
<reference evidence="3 4" key="1">
    <citation type="submission" date="2017-08" db="EMBL/GenBank/DDBJ databases">
        <title>Mechanisms for carbon and nitrogen cycling indicate functional differentiation within the Candidate Phyla Radiation.</title>
        <authorList>
            <person name="Danczak R.E."/>
            <person name="Johnston M.D."/>
            <person name="Kenah C."/>
            <person name="Slattery M."/>
            <person name="Wrighton K.C."/>
            <person name="Wilkins M.J."/>
        </authorList>
    </citation>
    <scope>NUCLEOTIDE SEQUENCE [LARGE SCALE GENOMIC DNA]</scope>
    <source>
        <strain evidence="3">Gr01-1014_85</strain>
    </source>
</reference>
<feature type="domain" description="UmuC" evidence="2">
    <location>
        <begin position="14"/>
        <end position="191"/>
    </location>
</feature>
<dbReference type="GO" id="GO:0003887">
    <property type="term" value="F:DNA-directed DNA polymerase activity"/>
    <property type="evidence" value="ECO:0007669"/>
    <property type="project" value="InterPro"/>
</dbReference>
<dbReference type="InterPro" id="IPR050116">
    <property type="entry name" value="DNA_polymerase-Y"/>
</dbReference>
<accession>A0A554JC23</accession>
<dbReference type="Gene3D" id="3.30.70.270">
    <property type="match status" value="1"/>
</dbReference>
<dbReference type="InterPro" id="IPR001126">
    <property type="entry name" value="UmuC"/>
</dbReference>
<dbReference type="GO" id="GO:0042276">
    <property type="term" value="P:error-prone translesion synthesis"/>
    <property type="evidence" value="ECO:0007669"/>
    <property type="project" value="TreeGrafter"/>
</dbReference>
<dbReference type="GO" id="GO:0009432">
    <property type="term" value="P:SOS response"/>
    <property type="evidence" value="ECO:0007669"/>
    <property type="project" value="TreeGrafter"/>
</dbReference>
<comment type="similarity">
    <text evidence="1">Belongs to the DNA polymerase type-Y family.</text>
</comment>
<dbReference type="PROSITE" id="PS50173">
    <property type="entry name" value="UMUC"/>
    <property type="match status" value="1"/>
</dbReference>
<protein>
    <submittedName>
        <fullName evidence="3">DNA polymerase IV</fullName>
    </submittedName>
</protein>
<evidence type="ECO:0000259" key="2">
    <source>
        <dbReference type="PROSITE" id="PS50173"/>
    </source>
</evidence>
<evidence type="ECO:0000256" key="1">
    <source>
        <dbReference type="ARBA" id="ARBA00010945"/>
    </source>
</evidence>
<evidence type="ECO:0000313" key="3">
    <source>
        <dbReference type="EMBL" id="TSC65848.1"/>
    </source>
</evidence>
<dbReference type="CDD" id="cd03586">
    <property type="entry name" value="PolY_Pol_IV_kappa"/>
    <property type="match status" value="1"/>
</dbReference>
<name>A0A554JC23_9BACT</name>
<dbReference type="InterPro" id="IPR022880">
    <property type="entry name" value="DNApol_IV"/>
</dbReference>
<dbReference type="Pfam" id="PF11799">
    <property type="entry name" value="IMS_C"/>
    <property type="match status" value="1"/>
</dbReference>
<dbReference type="InterPro" id="IPR043502">
    <property type="entry name" value="DNA/RNA_pol_sf"/>
</dbReference>
<proteinExistence type="inferred from homology"/>
<gene>
    <name evidence="3" type="ORF">CEO22_332</name>
</gene>
<dbReference type="GO" id="GO:0005829">
    <property type="term" value="C:cytosol"/>
    <property type="evidence" value="ECO:0007669"/>
    <property type="project" value="TreeGrafter"/>
</dbReference>
<dbReference type="InterPro" id="IPR043128">
    <property type="entry name" value="Rev_trsase/Diguanyl_cyclase"/>
</dbReference>
<dbReference type="GO" id="GO:0006281">
    <property type="term" value="P:DNA repair"/>
    <property type="evidence" value="ECO:0007669"/>
    <property type="project" value="InterPro"/>
</dbReference>
<dbReference type="AlphaFoldDB" id="A0A554JC23"/>
<dbReference type="EMBL" id="VMFD01000025">
    <property type="protein sequence ID" value="TSC65848.1"/>
    <property type="molecule type" value="Genomic_DNA"/>
</dbReference>
<organism evidence="3 4">
    <name type="scientific">Candidatus Berkelbacteria bacterium Gr01-1014_85</name>
    <dbReference type="NCBI Taxonomy" id="2017150"/>
    <lineage>
        <taxon>Bacteria</taxon>
        <taxon>Candidatus Berkelbacteria</taxon>
    </lineage>
</organism>
<sequence length="413" mass="47229">MDLSKLPPPVDRRYLFVDMNSFFASCEQLADPRLQDRPIAVIAAPNSCILAASYPAKAFGLKTGMPTAEARALCPKLILKLSRPRYYMQIHYQIMRLLNDLTPRVTVKSIDEAVIRICRNEEPSQLAQAIKARLYQEFGPAIRCSIGIAANPFLAKLASNLQKPNGLTEIQLLEMPRLCRQLHLTDLNGISRPMFRQFQAIGINRPLDLWQAEPEYLRQRLGLVGWRLWLNLHGYPIQWSQRHLVSASHSHVLPPAYRSLAGAELTLARLVQKLGLRLRRAKRTTQRQTLMVRALGRYSHVSWLRSAPLADDLGLRQNFTWLWQNWQASLTAFERSQVKVIQLAVIAQDLIPLQATSRSLWPEQERRWRLSQALDLINDRFGVDTIRTGQNWHQGSSAPDRISLNALSPIEFE</sequence>
<dbReference type="SUPFAM" id="SSF56672">
    <property type="entry name" value="DNA/RNA polymerases"/>
    <property type="match status" value="1"/>
</dbReference>
<dbReference type="Proteomes" id="UP000316253">
    <property type="component" value="Unassembled WGS sequence"/>
</dbReference>
<comment type="caution">
    <text evidence="3">The sequence shown here is derived from an EMBL/GenBank/DDBJ whole genome shotgun (WGS) entry which is preliminary data.</text>
</comment>